<dbReference type="SUPFAM" id="SSF52540">
    <property type="entry name" value="P-loop containing nucleoside triphosphate hydrolases"/>
    <property type="match status" value="1"/>
</dbReference>
<dbReference type="InterPro" id="IPR027417">
    <property type="entry name" value="P-loop_NTPase"/>
</dbReference>
<protein>
    <submittedName>
        <fullName evidence="7">Sigma 54-interacting transcriptional regulator</fullName>
    </submittedName>
</protein>
<dbReference type="SMART" id="SM00382">
    <property type="entry name" value="AAA"/>
    <property type="match status" value="1"/>
</dbReference>
<proteinExistence type="predicted"/>
<dbReference type="InterPro" id="IPR002197">
    <property type="entry name" value="HTH_Fis"/>
</dbReference>
<keyword evidence="2" id="KW-0067">ATP-binding</keyword>
<gene>
    <name evidence="7" type="ORF">LIY65_11305</name>
</gene>
<dbReference type="PROSITE" id="PS00676">
    <property type="entry name" value="SIGMA54_INTERACT_2"/>
    <property type="match status" value="1"/>
</dbReference>
<dbReference type="InterPro" id="IPR003593">
    <property type="entry name" value="AAA+_ATPase"/>
</dbReference>
<dbReference type="SUPFAM" id="SSF159800">
    <property type="entry name" value="PrpR receptor domain-like"/>
    <property type="match status" value="1"/>
</dbReference>
<dbReference type="GO" id="GO:0000156">
    <property type="term" value="F:phosphorelay response regulator activity"/>
    <property type="evidence" value="ECO:0007669"/>
    <property type="project" value="InterPro"/>
</dbReference>
<dbReference type="Gene3D" id="3.40.50.300">
    <property type="entry name" value="P-loop containing nucleotide triphosphate hydrolases"/>
    <property type="match status" value="1"/>
</dbReference>
<dbReference type="RefSeq" id="WP_227153314.1">
    <property type="nucleotide sequence ID" value="NZ_JAJCGD010000045.1"/>
</dbReference>
<evidence type="ECO:0000256" key="4">
    <source>
        <dbReference type="ARBA" id="ARBA00023163"/>
    </source>
</evidence>
<dbReference type="InterPro" id="IPR000014">
    <property type="entry name" value="PAS"/>
</dbReference>
<evidence type="ECO:0000256" key="3">
    <source>
        <dbReference type="ARBA" id="ARBA00023015"/>
    </source>
</evidence>
<dbReference type="InterPro" id="IPR009057">
    <property type="entry name" value="Homeodomain-like_sf"/>
</dbReference>
<keyword evidence="3" id="KW-0805">Transcription regulation</keyword>
<dbReference type="Gene3D" id="3.30.450.20">
    <property type="entry name" value="PAS domain"/>
    <property type="match status" value="1"/>
</dbReference>
<dbReference type="PANTHER" id="PTHR32071:SF57">
    <property type="entry name" value="C4-DICARBOXYLATE TRANSPORT TRANSCRIPTIONAL REGULATORY PROTEIN DCTD"/>
    <property type="match status" value="1"/>
</dbReference>
<dbReference type="InterPro" id="IPR058031">
    <property type="entry name" value="AAA_lid_NorR"/>
</dbReference>
<dbReference type="Proteomes" id="UP001198190">
    <property type="component" value="Unassembled WGS sequence"/>
</dbReference>
<dbReference type="Pfam" id="PF00158">
    <property type="entry name" value="Sigma54_activat"/>
    <property type="match status" value="1"/>
</dbReference>
<dbReference type="SMART" id="SM00091">
    <property type="entry name" value="PAS"/>
    <property type="match status" value="1"/>
</dbReference>
<dbReference type="InterPro" id="IPR002078">
    <property type="entry name" value="Sigma_54_int"/>
</dbReference>
<dbReference type="PROSITE" id="PS00675">
    <property type="entry name" value="SIGMA54_INTERACT_1"/>
    <property type="match status" value="1"/>
</dbReference>
<sequence length="636" mass="72158">MKEQVLFIAPFKKLAEDAYLVIEERFSDKKDLFKVVEADLVEAEEVVKKYINDGIEVIVSRGGTASLLEKEVDIPMVYIQVTITDILQSLLELKKMPDNIGIAGFENMIYGVEEIAKILNTNFVEILISKAEEADMKINRAINRGIDFIVGDAISVKLAKKYGINGKFINSGKESIYRALQEALLIAKVRRQDEHKSEMIRTIIQKSHDGIIATNEENRISLFNPEAEKIFHRIKYEVLGKKVEDICSSINEKKLNEEEELLINIYNKQYLIKKSSIYVKDVNKGSIYSLQNISEMQKLERNIRKKLSSKGLVAKYSLEDTIGKSPACVKMKNKAKKYALTNSTILITGESGTGKEMLVQGIHNISDRAQGPFVALNCAALPENLLESELFGYVDGAFTGAKRGGRQGMFELAHGGTLFLDEIGEMPLSLQSRILRVLQEREVMPLGGESIIPIDVRIIAATNQNLSKMVEEGRFRSDLYYRLNILRIHMPTLAERKEDIPLLADKLLQKMQDINPNLKSITEEAKSFLSNCKWPGNIRQFVNMMERIMLLTDGDTITKQDVINAYEDDKEILTSNNNEKGIIESTEPINTVDKNLAQMEIELLRKVLVEENYNYTKAAKRLGIHRTTLWRKLKNK</sequence>
<dbReference type="PANTHER" id="PTHR32071">
    <property type="entry name" value="TRANSCRIPTIONAL REGULATORY PROTEIN"/>
    <property type="match status" value="1"/>
</dbReference>
<dbReference type="CDD" id="cd00009">
    <property type="entry name" value="AAA"/>
    <property type="match status" value="1"/>
</dbReference>
<dbReference type="Gene3D" id="1.10.8.60">
    <property type="match status" value="1"/>
</dbReference>
<evidence type="ECO:0000313" key="7">
    <source>
        <dbReference type="EMBL" id="MCB6829274.1"/>
    </source>
</evidence>
<evidence type="ECO:0000313" key="8">
    <source>
        <dbReference type="Proteomes" id="UP001198190"/>
    </source>
</evidence>
<evidence type="ECO:0000256" key="1">
    <source>
        <dbReference type="ARBA" id="ARBA00022741"/>
    </source>
</evidence>
<dbReference type="GO" id="GO:0006355">
    <property type="term" value="P:regulation of DNA-templated transcription"/>
    <property type="evidence" value="ECO:0007669"/>
    <property type="project" value="InterPro"/>
</dbReference>
<dbReference type="NCBIfam" id="TIGR00229">
    <property type="entry name" value="sensory_box"/>
    <property type="match status" value="1"/>
</dbReference>
<dbReference type="Gene3D" id="1.10.10.60">
    <property type="entry name" value="Homeodomain-like"/>
    <property type="match status" value="1"/>
</dbReference>
<name>A0AAW4U9Q8_9FIRM</name>
<dbReference type="SUPFAM" id="SSF46689">
    <property type="entry name" value="Homeodomain-like"/>
    <property type="match status" value="1"/>
</dbReference>
<dbReference type="PRINTS" id="PR01590">
    <property type="entry name" value="HTHFIS"/>
</dbReference>
<comment type="caution">
    <text evidence="7">The sequence shown here is derived from an EMBL/GenBank/DDBJ whole genome shotgun (WGS) entry which is preliminary data.</text>
</comment>
<evidence type="ECO:0000256" key="2">
    <source>
        <dbReference type="ARBA" id="ARBA00022840"/>
    </source>
</evidence>
<dbReference type="FunFam" id="3.40.50.300:FF:000006">
    <property type="entry name" value="DNA-binding transcriptional regulator NtrC"/>
    <property type="match status" value="1"/>
</dbReference>
<dbReference type="Pfam" id="PF25601">
    <property type="entry name" value="AAA_lid_14"/>
    <property type="match status" value="1"/>
</dbReference>
<dbReference type="GO" id="GO:0043565">
    <property type="term" value="F:sequence-specific DNA binding"/>
    <property type="evidence" value="ECO:0007669"/>
    <property type="project" value="InterPro"/>
</dbReference>
<keyword evidence="1" id="KW-0547">Nucleotide-binding</keyword>
<organism evidence="7 8">
    <name type="scientific">Megamonas funiformis</name>
    <dbReference type="NCBI Taxonomy" id="437897"/>
    <lineage>
        <taxon>Bacteria</taxon>
        <taxon>Bacillati</taxon>
        <taxon>Bacillota</taxon>
        <taxon>Negativicutes</taxon>
        <taxon>Selenomonadales</taxon>
        <taxon>Selenomonadaceae</taxon>
        <taxon>Megamonas</taxon>
    </lineage>
</organism>
<dbReference type="InterPro" id="IPR025943">
    <property type="entry name" value="Sigma_54_int_dom_ATP-bd_2"/>
</dbReference>
<dbReference type="Pfam" id="PF06506">
    <property type="entry name" value="PrpR_N"/>
    <property type="match status" value="1"/>
</dbReference>
<evidence type="ECO:0000259" key="5">
    <source>
        <dbReference type="PROSITE" id="PS50045"/>
    </source>
</evidence>
<dbReference type="Gene3D" id="3.40.50.2300">
    <property type="match status" value="1"/>
</dbReference>
<dbReference type="GO" id="GO:0005524">
    <property type="term" value="F:ATP binding"/>
    <property type="evidence" value="ECO:0007669"/>
    <property type="project" value="UniProtKB-KW"/>
</dbReference>
<feature type="domain" description="PAS" evidence="6">
    <location>
        <begin position="196"/>
        <end position="269"/>
    </location>
</feature>
<evidence type="ECO:0000259" key="6">
    <source>
        <dbReference type="PROSITE" id="PS50112"/>
    </source>
</evidence>
<dbReference type="EMBL" id="JAJCGD010000045">
    <property type="protein sequence ID" value="MCB6829274.1"/>
    <property type="molecule type" value="Genomic_DNA"/>
</dbReference>
<feature type="domain" description="Sigma-54 factor interaction" evidence="5">
    <location>
        <begin position="321"/>
        <end position="550"/>
    </location>
</feature>
<reference evidence="7" key="1">
    <citation type="submission" date="2021-10" db="EMBL/GenBank/DDBJ databases">
        <title>Collection of gut derived symbiotic bacterial strains cultured from healthy donors.</title>
        <authorList>
            <person name="Lin H."/>
            <person name="Littmann E."/>
            <person name="Claire K."/>
            <person name="Pamer E."/>
        </authorList>
    </citation>
    <scope>NUCLEOTIDE SEQUENCE</scope>
    <source>
        <strain evidence="7">MSK.7.16</strain>
    </source>
</reference>
<keyword evidence="4" id="KW-0804">Transcription</keyword>
<dbReference type="SUPFAM" id="SSF55785">
    <property type="entry name" value="PYP-like sensor domain (PAS domain)"/>
    <property type="match status" value="1"/>
</dbReference>
<accession>A0AAW4U9Q8</accession>
<dbReference type="Pfam" id="PF00989">
    <property type="entry name" value="PAS"/>
    <property type="match status" value="1"/>
</dbReference>
<dbReference type="Gene3D" id="3.40.50.10660">
    <property type="entry name" value="PrpR receptor domain-like"/>
    <property type="match status" value="1"/>
</dbReference>
<dbReference type="InterPro" id="IPR013767">
    <property type="entry name" value="PAS_fold"/>
</dbReference>
<dbReference type="Pfam" id="PF02954">
    <property type="entry name" value="HTH_8"/>
    <property type="match status" value="1"/>
</dbReference>
<dbReference type="InterPro" id="IPR035965">
    <property type="entry name" value="PAS-like_dom_sf"/>
</dbReference>
<dbReference type="InterPro" id="IPR025662">
    <property type="entry name" value="Sigma_54_int_dom_ATP-bd_1"/>
</dbReference>
<dbReference type="AlphaFoldDB" id="A0AAW4U9Q8"/>
<dbReference type="PROSITE" id="PS50045">
    <property type="entry name" value="SIGMA54_INTERACT_4"/>
    <property type="match status" value="1"/>
</dbReference>
<dbReference type="PROSITE" id="PS50112">
    <property type="entry name" value="PAS"/>
    <property type="match status" value="1"/>
</dbReference>
<dbReference type="InterPro" id="IPR010524">
    <property type="entry name" value="Sig_transdc_resp-reg_PrpR_N"/>
</dbReference>